<dbReference type="GO" id="GO:0042597">
    <property type="term" value="C:periplasmic space"/>
    <property type="evidence" value="ECO:0007669"/>
    <property type="project" value="UniProtKB-ARBA"/>
</dbReference>
<dbReference type="PROSITE" id="PS01040">
    <property type="entry name" value="SBP_BACTERIAL_5"/>
    <property type="match status" value="1"/>
</dbReference>
<feature type="signal peptide" evidence="5">
    <location>
        <begin position="1"/>
        <end position="25"/>
    </location>
</feature>
<evidence type="ECO:0000256" key="1">
    <source>
        <dbReference type="ARBA" id="ARBA00004193"/>
    </source>
</evidence>
<reference evidence="7 8" key="1">
    <citation type="journal article" date="2010" name="Int. J. Syst. Evol. Microbiol.">
        <title>Bacillus horneckiae sp. nov., isolated from a spacecraft-assembly clean room.</title>
        <authorList>
            <person name="Vaishampayan P."/>
            <person name="Probst A."/>
            <person name="Krishnamurthi S."/>
            <person name="Ghosh S."/>
            <person name="Osman S."/>
            <person name="McDowall A."/>
            <person name="Ruckmani A."/>
            <person name="Mayilraj S."/>
            <person name="Venkateswaran K."/>
        </authorList>
    </citation>
    <scope>NUCLEOTIDE SEQUENCE [LARGE SCALE GENOMIC DNA]</scope>
    <source>
        <strain evidence="8">1PO1SC</strain>
    </source>
</reference>
<evidence type="ECO:0000256" key="2">
    <source>
        <dbReference type="ARBA" id="ARBA00005695"/>
    </source>
</evidence>
<sequence length="518" mass="58661">MKKNMFMLLAFSLVLLLSACTSGTAGDSSESSVDGNDPTSPKKDSLVVAYEADAATLMANIDVNYVTDAQIRNIYDPLIDRDGKTGDFVPVLAESWENVDEHTWKIQLKEGIKFHNGADFNAEAAKYSIDFILDEANQSFYRSRWVDVKEVKVISPTEIEIITSKPFPSLIQRIAEDLLVIEPGYVEEVGLDEAAKKPVGTGAYKFVEWSRDNYLKLEAFDEYWKGKPAIKSLEFRYIPEFSARLSAFLSGEVDLFKNIPVDSVDSITNDDHSKVAEVASARINYLALNNFYEGPLQDEKVRQAINYAVDVDELLNGVLNGHGTKMTGPLSQINNDYTETAEYGYDVEKAKALLKEAGHEPESLTLTLDTPNGRYPMDTQIAQAIASQLQRIGITVNVQTNEWGNHLEKIRNREMKDMFILGWGPAFDAQSTVENLFTKVAPYSGFYDEELEKEIYRVNQLFDEQERFDGFSDLQHKLVEKAAWVPLWQQSDLYAVRKDLKFTPRVDEKIQAYEMSWE</sequence>
<dbReference type="Gene3D" id="3.40.190.10">
    <property type="entry name" value="Periplasmic binding protein-like II"/>
    <property type="match status" value="1"/>
</dbReference>
<dbReference type="InterPro" id="IPR023765">
    <property type="entry name" value="SBP_5_CS"/>
</dbReference>
<keyword evidence="8" id="KW-1185">Reference proteome</keyword>
<comment type="similarity">
    <text evidence="2">Belongs to the bacterial solute-binding protein 5 family.</text>
</comment>
<evidence type="ECO:0000256" key="5">
    <source>
        <dbReference type="SAM" id="SignalP"/>
    </source>
</evidence>
<evidence type="ECO:0000259" key="6">
    <source>
        <dbReference type="Pfam" id="PF00496"/>
    </source>
</evidence>
<dbReference type="PROSITE" id="PS51257">
    <property type="entry name" value="PROKAR_LIPOPROTEIN"/>
    <property type="match status" value="1"/>
</dbReference>
<dbReference type="EMBL" id="PISD01000030">
    <property type="protein sequence ID" value="PKG28268.1"/>
    <property type="molecule type" value="Genomic_DNA"/>
</dbReference>
<comment type="subcellular location">
    <subcellularLocation>
        <location evidence="1">Cell membrane</location>
        <topology evidence="1">Lipid-anchor</topology>
    </subcellularLocation>
</comment>
<keyword evidence="4 5" id="KW-0732">Signal</keyword>
<protein>
    <recommendedName>
        <fullName evidence="6">Solute-binding protein family 5 domain-containing protein</fullName>
    </recommendedName>
</protein>
<gene>
    <name evidence="7" type="ORF">CWS20_13735</name>
</gene>
<dbReference type="GO" id="GO:1904680">
    <property type="term" value="F:peptide transmembrane transporter activity"/>
    <property type="evidence" value="ECO:0007669"/>
    <property type="project" value="TreeGrafter"/>
</dbReference>
<evidence type="ECO:0000256" key="4">
    <source>
        <dbReference type="ARBA" id="ARBA00022729"/>
    </source>
</evidence>
<dbReference type="InterPro" id="IPR000914">
    <property type="entry name" value="SBP_5_dom"/>
</dbReference>
<evidence type="ECO:0000313" key="8">
    <source>
        <dbReference type="Proteomes" id="UP000233343"/>
    </source>
</evidence>
<dbReference type="SUPFAM" id="SSF53850">
    <property type="entry name" value="Periplasmic binding protein-like II"/>
    <property type="match status" value="1"/>
</dbReference>
<organism evidence="7 8">
    <name type="scientific">Cytobacillus horneckiae</name>
    <dbReference type="NCBI Taxonomy" id="549687"/>
    <lineage>
        <taxon>Bacteria</taxon>
        <taxon>Bacillati</taxon>
        <taxon>Bacillota</taxon>
        <taxon>Bacilli</taxon>
        <taxon>Bacillales</taxon>
        <taxon>Bacillaceae</taxon>
        <taxon>Cytobacillus</taxon>
    </lineage>
</organism>
<dbReference type="GO" id="GO:0043190">
    <property type="term" value="C:ATP-binding cassette (ABC) transporter complex"/>
    <property type="evidence" value="ECO:0007669"/>
    <property type="project" value="InterPro"/>
</dbReference>
<dbReference type="RefSeq" id="WP_066189575.1">
    <property type="nucleotide sequence ID" value="NZ_JAMAUX010000004.1"/>
</dbReference>
<keyword evidence="3" id="KW-0813">Transport</keyword>
<dbReference type="PANTHER" id="PTHR30290">
    <property type="entry name" value="PERIPLASMIC BINDING COMPONENT OF ABC TRANSPORTER"/>
    <property type="match status" value="1"/>
</dbReference>
<dbReference type="AlphaFoldDB" id="A0A2N0ZFI5"/>
<comment type="caution">
    <text evidence="7">The sequence shown here is derived from an EMBL/GenBank/DDBJ whole genome shotgun (WGS) entry which is preliminary data.</text>
</comment>
<dbReference type="GO" id="GO:0015833">
    <property type="term" value="P:peptide transport"/>
    <property type="evidence" value="ECO:0007669"/>
    <property type="project" value="TreeGrafter"/>
</dbReference>
<dbReference type="Proteomes" id="UP000233343">
    <property type="component" value="Unassembled WGS sequence"/>
</dbReference>
<proteinExistence type="inferred from homology"/>
<name>A0A2N0ZFI5_9BACI</name>
<accession>A0A2N0ZFI5</accession>
<dbReference type="PIRSF" id="PIRSF002741">
    <property type="entry name" value="MppA"/>
    <property type="match status" value="1"/>
</dbReference>
<dbReference type="PANTHER" id="PTHR30290:SF9">
    <property type="entry name" value="OLIGOPEPTIDE-BINDING PROTEIN APPA"/>
    <property type="match status" value="1"/>
</dbReference>
<dbReference type="Gene3D" id="3.90.76.10">
    <property type="entry name" value="Dipeptide-binding Protein, Domain 1"/>
    <property type="match status" value="1"/>
</dbReference>
<dbReference type="InterPro" id="IPR039424">
    <property type="entry name" value="SBP_5"/>
</dbReference>
<feature type="domain" description="Solute-binding protein family 5" evidence="6">
    <location>
        <begin position="88"/>
        <end position="438"/>
    </location>
</feature>
<dbReference type="Gene3D" id="3.10.105.10">
    <property type="entry name" value="Dipeptide-binding Protein, Domain 3"/>
    <property type="match status" value="1"/>
</dbReference>
<dbReference type="InterPro" id="IPR030678">
    <property type="entry name" value="Peptide/Ni-bd"/>
</dbReference>
<evidence type="ECO:0000313" key="7">
    <source>
        <dbReference type="EMBL" id="PKG28268.1"/>
    </source>
</evidence>
<feature type="chain" id="PRO_5039339587" description="Solute-binding protein family 5 domain-containing protein" evidence="5">
    <location>
        <begin position="26"/>
        <end position="518"/>
    </location>
</feature>
<evidence type="ECO:0000256" key="3">
    <source>
        <dbReference type="ARBA" id="ARBA00022448"/>
    </source>
</evidence>
<dbReference type="Pfam" id="PF00496">
    <property type="entry name" value="SBP_bac_5"/>
    <property type="match status" value="1"/>
</dbReference>